<keyword evidence="1" id="KW-0645">Protease</keyword>
<organism evidence="1 2">
    <name type="scientific">Paenibacillus profundus</name>
    <dbReference type="NCBI Taxonomy" id="1173085"/>
    <lineage>
        <taxon>Bacteria</taxon>
        <taxon>Bacillati</taxon>
        <taxon>Bacillota</taxon>
        <taxon>Bacilli</taxon>
        <taxon>Bacillales</taxon>
        <taxon>Paenibacillaceae</taxon>
        <taxon>Paenibacillus</taxon>
    </lineage>
</organism>
<gene>
    <name evidence="1" type="ORF">LQV63_04535</name>
</gene>
<keyword evidence="2" id="KW-1185">Reference proteome</keyword>
<comment type="caution">
    <text evidence="1">The sequence shown here is derived from an EMBL/GenBank/DDBJ whole genome shotgun (WGS) entry which is preliminary data.</text>
</comment>
<dbReference type="RefSeq" id="WP_019420033.1">
    <property type="nucleotide sequence ID" value="NZ_JAJNBZ010000002.1"/>
</dbReference>
<proteinExistence type="predicted"/>
<reference evidence="1 2" key="1">
    <citation type="submission" date="2021-11" db="EMBL/GenBank/DDBJ databases">
        <title>Draft genome sequence of Paenibacillus profundus YoMME, a new Gram-positive bacteria with exoelectrogenic properties.</title>
        <authorList>
            <person name="Hubenova Y."/>
            <person name="Hubenova E."/>
            <person name="Manasiev Y."/>
            <person name="Peykov S."/>
            <person name="Mitov M."/>
        </authorList>
    </citation>
    <scope>NUCLEOTIDE SEQUENCE [LARGE SCALE GENOMIC DNA]</scope>
    <source>
        <strain evidence="1 2">YoMME</strain>
    </source>
</reference>
<sequence>MECIVHFEVVHHGAGDVAKLRGLVMTPEGEKPSPLDLEQMFSSMGYDVACEDEDSLVFLPRGAGSDVEEIRVKKLDMGEETFTPDAHLRAIAEQLMSKPNRPM</sequence>
<evidence type="ECO:0000313" key="2">
    <source>
        <dbReference type="Proteomes" id="UP001199916"/>
    </source>
</evidence>
<dbReference type="Proteomes" id="UP001199916">
    <property type="component" value="Unassembled WGS sequence"/>
</dbReference>
<name>A0ABS8YGE4_9BACL</name>
<accession>A0ABS8YGE4</accession>
<dbReference type="EMBL" id="JAJNBZ010000002">
    <property type="protein sequence ID" value="MCE5168579.1"/>
    <property type="molecule type" value="Genomic_DNA"/>
</dbReference>
<keyword evidence="1" id="KW-0378">Hydrolase</keyword>
<evidence type="ECO:0000313" key="1">
    <source>
        <dbReference type="EMBL" id="MCE5168579.1"/>
    </source>
</evidence>
<protein>
    <submittedName>
        <fullName evidence="1">Dipeptidyl aminopeptidase</fullName>
    </submittedName>
</protein>
<dbReference type="GO" id="GO:0004177">
    <property type="term" value="F:aminopeptidase activity"/>
    <property type="evidence" value="ECO:0007669"/>
    <property type="project" value="UniProtKB-KW"/>
</dbReference>
<keyword evidence="1" id="KW-0031">Aminopeptidase</keyword>